<comment type="caution">
    <text evidence="2">The sequence shown here is derived from an EMBL/GenBank/DDBJ whole genome shotgun (WGS) entry which is preliminary data.</text>
</comment>
<dbReference type="EMBL" id="VFOX01000001">
    <property type="protein sequence ID" value="TQL84656.1"/>
    <property type="molecule type" value="Genomic_DNA"/>
</dbReference>
<evidence type="ECO:0000313" key="2">
    <source>
        <dbReference type="EMBL" id="TQL84656.1"/>
    </source>
</evidence>
<evidence type="ECO:0000313" key="3">
    <source>
        <dbReference type="Proteomes" id="UP000317209"/>
    </source>
</evidence>
<reference evidence="2 3" key="1">
    <citation type="submission" date="2019-06" db="EMBL/GenBank/DDBJ databases">
        <title>Sequencing the genomes of 1000 actinobacteria strains.</title>
        <authorList>
            <person name="Klenk H.-P."/>
        </authorList>
    </citation>
    <scope>NUCLEOTIDE SEQUENCE [LARGE SCALE GENOMIC DNA]</scope>
    <source>
        <strain evidence="2 3">DSM 20169</strain>
    </source>
</reference>
<gene>
    <name evidence="2" type="ORF">FB560_0246</name>
</gene>
<protein>
    <submittedName>
        <fullName evidence="2">AAA domain-containing protein</fullName>
    </submittedName>
</protein>
<dbReference type="OrthoDB" id="7351510at2"/>
<dbReference type="AlphaFoldDB" id="A0A543BIK2"/>
<keyword evidence="3" id="KW-1185">Reference proteome</keyword>
<sequence>MRIVVSGTHGSGKSTLIADFVARRPEYLALGDPFEELDLDDPASAASFAAQLRLTAARVRETAGEPAVISERGPLDFVAYLTALEQLGRSDGELLSRATAIADASLADVDLVVLLPLDDRHPIRVPLDEDPALRDAMDAALLDLADEREGAGGTRFLTLGGDSASRLRDLLTATDA</sequence>
<name>A0A543BIK2_9MICO</name>
<dbReference type="InterPro" id="IPR027417">
    <property type="entry name" value="P-loop_NTPase"/>
</dbReference>
<dbReference type="SUPFAM" id="SSF52540">
    <property type="entry name" value="P-loop containing nucleoside triphosphate hydrolases"/>
    <property type="match status" value="1"/>
</dbReference>
<proteinExistence type="predicted"/>
<dbReference type="Gene3D" id="3.40.50.300">
    <property type="entry name" value="P-loop containing nucleotide triphosphate hydrolases"/>
    <property type="match status" value="1"/>
</dbReference>
<feature type="domain" description="NadR/Ttd14 AAA" evidence="1">
    <location>
        <begin position="2"/>
        <end position="148"/>
    </location>
</feature>
<dbReference type="RefSeq" id="WP_141870698.1">
    <property type="nucleotide sequence ID" value="NZ_VFOX01000001.1"/>
</dbReference>
<dbReference type="Pfam" id="PF13521">
    <property type="entry name" value="AAA_28"/>
    <property type="match status" value="1"/>
</dbReference>
<dbReference type="Proteomes" id="UP000317209">
    <property type="component" value="Unassembled WGS sequence"/>
</dbReference>
<organism evidence="2 3">
    <name type="scientific">Microbacterium saperdae</name>
    <dbReference type="NCBI Taxonomy" id="69368"/>
    <lineage>
        <taxon>Bacteria</taxon>
        <taxon>Bacillati</taxon>
        <taxon>Actinomycetota</taxon>
        <taxon>Actinomycetes</taxon>
        <taxon>Micrococcales</taxon>
        <taxon>Microbacteriaceae</taxon>
        <taxon>Microbacterium</taxon>
    </lineage>
</organism>
<accession>A0A543BIK2</accession>
<evidence type="ECO:0000259" key="1">
    <source>
        <dbReference type="Pfam" id="PF13521"/>
    </source>
</evidence>
<dbReference type="InterPro" id="IPR038727">
    <property type="entry name" value="NadR/Ttd14_AAA_dom"/>
</dbReference>